<organism evidence="1 2">
    <name type="scientific">Kineococcus aurantiacus</name>
    <dbReference type="NCBI Taxonomy" id="37633"/>
    <lineage>
        <taxon>Bacteria</taxon>
        <taxon>Bacillati</taxon>
        <taxon>Actinomycetota</taxon>
        <taxon>Actinomycetes</taxon>
        <taxon>Kineosporiales</taxon>
        <taxon>Kineosporiaceae</taxon>
        <taxon>Kineococcus</taxon>
    </lineage>
</organism>
<keyword evidence="2" id="KW-1185">Reference proteome</keyword>
<comment type="caution">
    <text evidence="1">The sequence shown here is derived from an EMBL/GenBank/DDBJ whole genome shotgun (WGS) entry which is preliminary data.</text>
</comment>
<dbReference type="Proteomes" id="UP000521922">
    <property type="component" value="Unassembled WGS sequence"/>
</dbReference>
<protein>
    <submittedName>
        <fullName evidence="1">Uncharacterized protein</fullName>
    </submittedName>
</protein>
<accession>A0A7Y9DMH8</accession>
<name>A0A7Y9DMH8_9ACTN</name>
<sequence length="141" mass="16720">MPWSPPPFPTPVQDRRLERFRDRAARLRGRDGRVGTAFFTVDLVHPRPEGHLWWRRWSAPFHLVDGHVWGDAEVTSTWDPSGRPGEEHRANHQAWGEGLRQLLDDADRGVFTWLDQQWQLEWLDDDELSVFREAHRHELDE</sequence>
<dbReference type="EMBL" id="JACCBB010000001">
    <property type="protein sequence ID" value="NYD23310.1"/>
    <property type="molecule type" value="Genomic_DNA"/>
</dbReference>
<dbReference type="RefSeq" id="WP_179752941.1">
    <property type="nucleotide sequence ID" value="NZ_BAAAGN010000010.1"/>
</dbReference>
<gene>
    <name evidence="1" type="ORF">BJ968_002850</name>
</gene>
<evidence type="ECO:0000313" key="1">
    <source>
        <dbReference type="EMBL" id="NYD23310.1"/>
    </source>
</evidence>
<reference evidence="1 2" key="1">
    <citation type="submission" date="2020-07" db="EMBL/GenBank/DDBJ databases">
        <title>Sequencing the genomes of 1000 actinobacteria strains.</title>
        <authorList>
            <person name="Klenk H.-P."/>
        </authorList>
    </citation>
    <scope>NUCLEOTIDE SEQUENCE [LARGE SCALE GENOMIC DNA]</scope>
    <source>
        <strain evidence="1 2">DSM 7487</strain>
    </source>
</reference>
<dbReference type="AlphaFoldDB" id="A0A7Y9DMH8"/>
<proteinExistence type="predicted"/>
<evidence type="ECO:0000313" key="2">
    <source>
        <dbReference type="Proteomes" id="UP000521922"/>
    </source>
</evidence>